<dbReference type="Proteomes" id="UP001530377">
    <property type="component" value="Unassembled WGS sequence"/>
</dbReference>
<feature type="domain" description="25S rRNA (uridine-N(3))-methyltransferase BMT5-like" evidence="2">
    <location>
        <begin position="204"/>
        <end position="410"/>
    </location>
</feature>
<organism evidence="3 4">
    <name type="scientific">Cyclostephanos tholiformis</name>
    <dbReference type="NCBI Taxonomy" id="382380"/>
    <lineage>
        <taxon>Eukaryota</taxon>
        <taxon>Sar</taxon>
        <taxon>Stramenopiles</taxon>
        <taxon>Ochrophyta</taxon>
        <taxon>Bacillariophyta</taxon>
        <taxon>Coscinodiscophyceae</taxon>
        <taxon>Thalassiosirophycidae</taxon>
        <taxon>Stephanodiscales</taxon>
        <taxon>Stephanodiscaceae</taxon>
        <taxon>Cyclostephanos</taxon>
    </lineage>
</organism>
<protein>
    <recommendedName>
        <fullName evidence="2">25S rRNA (uridine-N(3))-methyltransferase BMT5-like domain-containing protein</fullName>
    </recommendedName>
</protein>
<feature type="compositionally biased region" description="Basic and acidic residues" evidence="1">
    <location>
        <begin position="188"/>
        <end position="197"/>
    </location>
</feature>
<feature type="region of interest" description="Disordered" evidence="1">
    <location>
        <begin position="82"/>
        <end position="109"/>
    </location>
</feature>
<accession>A0ABD3S045</accession>
<feature type="compositionally biased region" description="Basic and acidic residues" evidence="1">
    <location>
        <begin position="523"/>
        <end position="534"/>
    </location>
</feature>
<evidence type="ECO:0000313" key="3">
    <source>
        <dbReference type="EMBL" id="KAL3817810.1"/>
    </source>
</evidence>
<sequence>MAPYPTRDVDRLYCPRITHRCAIGALHPSPSRNRRPPSVGVLVRTSSHSSCHSNPPPPCVACAYKICNFDVALDVDFTSAHGVPNARPESCPRYSSHSSHSSSAIDDDDVGDASCAGYRGGMRVLSVGDGDFSFSLAISRVVLSSSPPSGNDDGVDYYDHGVEGGEGEDEDGNRDGGSKEEEEDEIVEEGKGRRVRGRGRDRGLVVATSYENEETLRSVYPDFDVNLRELTVRGGGGDVVVAYNVDATRLVETLPGRAIARIRRRRRRRRRERHLRRTHPASHSPSTDKDDIDSEYESARGTTGYHRICWNFPCTAIRYGQDGQNDAMERNRELIRQFVSNSLSLLDETCGEIHMIHKTKPPYNQWLLEEVALGGGSMTISSSTTRGDRTLEYKGRIVFDRCIYRPYTPRKALDRGSFPCHDACVYVFGWRGGGMYDEEGDDRHRWKTIPPPPARSDRTTMMVGQPCDDDDVDVDALPGWSSSIMPVTAELIDEIRSIHIAYAKERKAEMKRHHPSSAPPLIDQRERRKGTRNDNKKRRRNN</sequence>
<dbReference type="Pfam" id="PF10354">
    <property type="entry name" value="BMT5-like"/>
    <property type="match status" value="1"/>
</dbReference>
<dbReference type="EMBL" id="JALLPB020000090">
    <property type="protein sequence ID" value="KAL3817810.1"/>
    <property type="molecule type" value="Genomic_DNA"/>
</dbReference>
<evidence type="ECO:0000256" key="1">
    <source>
        <dbReference type="SAM" id="MobiDB-lite"/>
    </source>
</evidence>
<dbReference type="PANTHER" id="PTHR11538">
    <property type="entry name" value="PHENYLALANYL-TRNA SYNTHETASE"/>
    <property type="match status" value="1"/>
</dbReference>
<keyword evidence="4" id="KW-1185">Reference proteome</keyword>
<dbReference type="InterPro" id="IPR019446">
    <property type="entry name" value="BMT5-like"/>
</dbReference>
<feature type="region of interest" description="Disordered" evidence="1">
    <location>
        <begin position="143"/>
        <end position="197"/>
    </location>
</feature>
<gene>
    <name evidence="3" type="ORF">ACHAXA_002677</name>
</gene>
<comment type="caution">
    <text evidence="3">The sequence shown here is derived from an EMBL/GenBank/DDBJ whole genome shotgun (WGS) entry which is preliminary data.</text>
</comment>
<evidence type="ECO:0000259" key="2">
    <source>
        <dbReference type="Pfam" id="PF10354"/>
    </source>
</evidence>
<name>A0ABD3S045_9STRA</name>
<dbReference type="AlphaFoldDB" id="A0ABD3S045"/>
<proteinExistence type="predicted"/>
<evidence type="ECO:0000313" key="4">
    <source>
        <dbReference type="Proteomes" id="UP001530377"/>
    </source>
</evidence>
<reference evidence="3 4" key="1">
    <citation type="submission" date="2024-10" db="EMBL/GenBank/DDBJ databases">
        <title>Updated reference genomes for cyclostephanoid diatoms.</title>
        <authorList>
            <person name="Roberts W.R."/>
            <person name="Alverson A.J."/>
        </authorList>
    </citation>
    <scope>NUCLEOTIDE SEQUENCE [LARGE SCALE GENOMIC DNA]</scope>
    <source>
        <strain evidence="3 4">AJA228-03</strain>
    </source>
</reference>
<feature type="region of interest" description="Disordered" evidence="1">
    <location>
        <begin position="262"/>
        <end position="295"/>
    </location>
</feature>
<dbReference type="PANTHER" id="PTHR11538:SF104">
    <property type="entry name" value="25S RRNA (URIDINE-N(3))-METHYLTRANSFERASE BMT5-LIKE DOMAIN-CONTAINING PROTEIN"/>
    <property type="match status" value="1"/>
</dbReference>
<feature type="compositionally biased region" description="Basic residues" evidence="1">
    <location>
        <begin position="262"/>
        <end position="280"/>
    </location>
</feature>
<feature type="region of interest" description="Disordered" evidence="1">
    <location>
        <begin position="506"/>
        <end position="542"/>
    </location>
</feature>